<evidence type="ECO:0000313" key="2">
    <source>
        <dbReference type="EMBL" id="TBL75402.1"/>
    </source>
</evidence>
<evidence type="ECO:0000313" key="3">
    <source>
        <dbReference type="Proteomes" id="UP000293142"/>
    </source>
</evidence>
<dbReference type="SUPFAM" id="SSF53448">
    <property type="entry name" value="Nucleotide-diphospho-sugar transferases"/>
    <property type="match status" value="1"/>
</dbReference>
<dbReference type="Gene3D" id="3.90.550.10">
    <property type="entry name" value="Spore Coat Polysaccharide Biosynthesis Protein SpsA, Chain A"/>
    <property type="match status" value="1"/>
</dbReference>
<dbReference type="GO" id="GO:0016740">
    <property type="term" value="F:transferase activity"/>
    <property type="evidence" value="ECO:0007669"/>
    <property type="project" value="UniProtKB-KW"/>
</dbReference>
<keyword evidence="3" id="KW-1185">Reference proteome</keyword>
<reference evidence="2 3" key="1">
    <citation type="submission" date="2019-02" db="EMBL/GenBank/DDBJ databases">
        <title>Paenibacillus sp. nov., isolated from surface-sterilized tissue of Thalictrum simplex L.</title>
        <authorList>
            <person name="Tuo L."/>
        </authorList>
    </citation>
    <scope>NUCLEOTIDE SEQUENCE [LARGE SCALE GENOMIC DNA]</scope>
    <source>
        <strain evidence="2 3">N2SHLJ1</strain>
    </source>
</reference>
<accession>A0A4Q9DP59</accession>
<dbReference type="AlphaFoldDB" id="A0A4Q9DP59"/>
<organism evidence="2 3">
    <name type="scientific">Paenibacillus thalictri</name>
    <dbReference type="NCBI Taxonomy" id="2527873"/>
    <lineage>
        <taxon>Bacteria</taxon>
        <taxon>Bacillati</taxon>
        <taxon>Bacillota</taxon>
        <taxon>Bacilli</taxon>
        <taxon>Bacillales</taxon>
        <taxon>Paenibacillaceae</taxon>
        <taxon>Paenibacillus</taxon>
    </lineage>
</organism>
<evidence type="ECO:0000259" key="1">
    <source>
        <dbReference type="Pfam" id="PF00535"/>
    </source>
</evidence>
<name>A0A4Q9DP59_9BACL</name>
<dbReference type="PANTHER" id="PTHR43179">
    <property type="entry name" value="RHAMNOSYLTRANSFERASE WBBL"/>
    <property type="match status" value="1"/>
</dbReference>
<dbReference type="CDD" id="cd04186">
    <property type="entry name" value="GT_2_like_c"/>
    <property type="match status" value="1"/>
</dbReference>
<dbReference type="EMBL" id="SIRE01000017">
    <property type="protein sequence ID" value="TBL75402.1"/>
    <property type="molecule type" value="Genomic_DNA"/>
</dbReference>
<dbReference type="InterPro" id="IPR001173">
    <property type="entry name" value="Glyco_trans_2-like"/>
</dbReference>
<dbReference type="OrthoDB" id="8936324at2"/>
<keyword evidence="2" id="KW-0808">Transferase</keyword>
<dbReference type="InterPro" id="IPR029044">
    <property type="entry name" value="Nucleotide-diphossugar_trans"/>
</dbReference>
<dbReference type="Proteomes" id="UP000293142">
    <property type="component" value="Unassembled WGS sequence"/>
</dbReference>
<comment type="caution">
    <text evidence="2">The sequence shown here is derived from an EMBL/GenBank/DDBJ whole genome shotgun (WGS) entry which is preliminary data.</text>
</comment>
<proteinExistence type="predicted"/>
<feature type="domain" description="Glycosyltransferase 2-like" evidence="1">
    <location>
        <begin position="2"/>
        <end position="166"/>
    </location>
</feature>
<dbReference type="PANTHER" id="PTHR43179:SF7">
    <property type="entry name" value="RHAMNOSYLTRANSFERASE WBBL"/>
    <property type="match status" value="1"/>
</dbReference>
<gene>
    <name evidence="2" type="ORF">EYB31_23025</name>
</gene>
<sequence>MLTRNRVDLTARCVESVIRHSPEGEYEFIFVDNGSTDGTLSYLETVPQSRLIANVANQGFAAGNNQGMAAARGTHILLLNNDTIVTPEWFSGLHSCLERDPSIGIAGPVSDNVAPIQRIQTPPFRSMDELNATAYLCRAQNKGAGFYSHKLIGFCMLFHQSLLDKIGGFDERFFPGNYEDDDFSIRARIAGKRLWVAQDVFIHHEGQGTFRSDGVDYRLSTLANAEKFREKWNIGLSAFEISQHGYNPSDIVARESFFIPERHYEPLTSQTLAPDGHSPISSSIGISFSESNSNTV</sequence>
<protein>
    <submittedName>
        <fullName evidence="2">Glycosyltransferase family 2 protein</fullName>
    </submittedName>
</protein>
<dbReference type="Pfam" id="PF00535">
    <property type="entry name" value="Glycos_transf_2"/>
    <property type="match status" value="1"/>
</dbReference>